<feature type="domain" description="Mandelate racemase/muconate lactonizing enzyme C-terminal" evidence="2">
    <location>
        <begin position="130"/>
        <end position="262"/>
    </location>
</feature>
<dbReference type="InterPro" id="IPR013341">
    <property type="entry name" value="Mandelate_racemase_N_dom"/>
</dbReference>
<sequence length="396" mass="44186">MKITSIKTAATIGHGMHLWVKITTDAGVTGIGECVHGGKQAIAIIQYLEQKLIGRDPFAIDALFEEMRRSHVFDGGTGGALITALTGIEIALWDIKGKALNVPVYELLGGKFRDKIWMYCDCQVDPGMSFDEVERVVHGVLAKGFTALKIDLDIGAYSANRIPVDADTQVLTLKEGAFSKDKFNHTAMQREHERMLQMVDMVTRAAGKDVAVAADVHTRLDVPSAIRLVRDLDPYHLLWLEEPVPPENIDAMREVKRHSKTPICAGENVYLRFGFRELLQKQAVDIVMPDLPKCGGLSDGRKIANLAELYYIPFAPHNVSSPIGTMASAHVCASVPNFLVLEWHWNERPYWTTIIKEKEDIIKGGYIELTDRPGIGVELDEEVARQYQYPGTTWFE</sequence>
<dbReference type="InterPro" id="IPR034593">
    <property type="entry name" value="DgoD-like"/>
</dbReference>
<dbReference type="SFLD" id="SFLDS00001">
    <property type="entry name" value="Enolase"/>
    <property type="match status" value="1"/>
</dbReference>
<dbReference type="InterPro" id="IPR029017">
    <property type="entry name" value="Enolase-like_N"/>
</dbReference>
<name>A0A2M8QBD6_9CHLR</name>
<dbReference type="PROSITE" id="PS00909">
    <property type="entry name" value="MR_MLE_2"/>
    <property type="match status" value="1"/>
</dbReference>
<evidence type="ECO:0000259" key="2">
    <source>
        <dbReference type="SMART" id="SM00922"/>
    </source>
</evidence>
<dbReference type="SUPFAM" id="SSF51604">
    <property type="entry name" value="Enolase C-terminal domain-like"/>
    <property type="match status" value="1"/>
</dbReference>
<protein>
    <submittedName>
        <fullName evidence="3">Mandelate racemase/muconate lactonizing enzyme family protein</fullName>
    </submittedName>
</protein>
<evidence type="ECO:0000313" key="4">
    <source>
        <dbReference type="Proteomes" id="UP000230790"/>
    </source>
</evidence>
<dbReference type="AlphaFoldDB" id="A0A2M8QBD6"/>
<dbReference type="InterPro" id="IPR013342">
    <property type="entry name" value="Mandelate_racemase_C"/>
</dbReference>
<gene>
    <name evidence="3" type="ORF">CUN48_10335</name>
</gene>
<dbReference type="Pfam" id="PF02746">
    <property type="entry name" value="MR_MLE_N"/>
    <property type="match status" value="1"/>
</dbReference>
<dbReference type="EMBL" id="PGTN01000067">
    <property type="protein sequence ID" value="PJF47107.1"/>
    <property type="molecule type" value="Genomic_DNA"/>
</dbReference>
<dbReference type="SFLD" id="SFLDG00179">
    <property type="entry name" value="mandelate_racemase"/>
    <property type="match status" value="1"/>
</dbReference>
<dbReference type="PANTHER" id="PTHR48080:SF2">
    <property type="entry name" value="D-GALACTONATE DEHYDRATASE"/>
    <property type="match status" value="1"/>
</dbReference>
<reference evidence="3 4" key="1">
    <citation type="submission" date="2017-11" db="EMBL/GenBank/DDBJ databases">
        <title>Evolution of Phototrophy in the Chloroflexi Phylum Driven by Horizontal Gene Transfer.</title>
        <authorList>
            <person name="Ward L.M."/>
            <person name="Hemp J."/>
            <person name="Shih P.M."/>
            <person name="Mcglynn S.E."/>
            <person name="Fischer W."/>
        </authorList>
    </citation>
    <scope>NUCLEOTIDE SEQUENCE [LARGE SCALE GENOMIC DNA]</scope>
    <source>
        <strain evidence="3">JP3_7</strain>
    </source>
</reference>
<dbReference type="PANTHER" id="PTHR48080">
    <property type="entry name" value="D-GALACTONATE DEHYDRATASE-RELATED"/>
    <property type="match status" value="1"/>
</dbReference>
<dbReference type="Gene3D" id="3.20.20.120">
    <property type="entry name" value="Enolase-like C-terminal domain"/>
    <property type="match status" value="1"/>
</dbReference>
<keyword evidence="1" id="KW-0456">Lyase</keyword>
<accession>A0A2M8QBD6</accession>
<dbReference type="InterPro" id="IPR036849">
    <property type="entry name" value="Enolase-like_C_sf"/>
</dbReference>
<proteinExistence type="predicted"/>
<organism evidence="3 4">
    <name type="scientific">Candidatus Thermofonsia Clade 3 bacterium</name>
    <dbReference type="NCBI Taxonomy" id="2364212"/>
    <lineage>
        <taxon>Bacteria</taxon>
        <taxon>Bacillati</taxon>
        <taxon>Chloroflexota</taxon>
        <taxon>Candidatus Thermofontia</taxon>
        <taxon>Candidatus Thermofonsia Clade 3</taxon>
    </lineage>
</organism>
<dbReference type="Gene3D" id="3.30.390.10">
    <property type="entry name" value="Enolase-like, N-terminal domain"/>
    <property type="match status" value="1"/>
</dbReference>
<dbReference type="CDD" id="cd03316">
    <property type="entry name" value="MR_like"/>
    <property type="match status" value="1"/>
</dbReference>
<evidence type="ECO:0000313" key="3">
    <source>
        <dbReference type="EMBL" id="PJF47107.1"/>
    </source>
</evidence>
<dbReference type="GO" id="GO:0016829">
    <property type="term" value="F:lyase activity"/>
    <property type="evidence" value="ECO:0007669"/>
    <property type="project" value="UniProtKB-KW"/>
</dbReference>
<dbReference type="InterPro" id="IPR029065">
    <property type="entry name" value="Enolase_C-like"/>
</dbReference>
<dbReference type="Pfam" id="PF13378">
    <property type="entry name" value="MR_MLE_C"/>
    <property type="match status" value="1"/>
</dbReference>
<dbReference type="Proteomes" id="UP000230790">
    <property type="component" value="Unassembled WGS sequence"/>
</dbReference>
<dbReference type="GO" id="GO:0009063">
    <property type="term" value="P:amino acid catabolic process"/>
    <property type="evidence" value="ECO:0007669"/>
    <property type="project" value="InterPro"/>
</dbReference>
<evidence type="ECO:0000256" key="1">
    <source>
        <dbReference type="ARBA" id="ARBA00023239"/>
    </source>
</evidence>
<dbReference type="InterPro" id="IPR018110">
    <property type="entry name" value="Mandel_Rmase/mucon_lact_enz_CS"/>
</dbReference>
<dbReference type="SUPFAM" id="SSF54826">
    <property type="entry name" value="Enolase N-terminal domain-like"/>
    <property type="match status" value="1"/>
</dbReference>
<dbReference type="SMART" id="SM00922">
    <property type="entry name" value="MR_MLE"/>
    <property type="match status" value="1"/>
</dbReference>
<comment type="caution">
    <text evidence="3">The sequence shown here is derived from an EMBL/GenBank/DDBJ whole genome shotgun (WGS) entry which is preliminary data.</text>
</comment>